<dbReference type="GO" id="GO:0004089">
    <property type="term" value="F:carbonate dehydratase activity"/>
    <property type="evidence" value="ECO:0007669"/>
    <property type="project" value="InterPro"/>
</dbReference>
<accession>K1P7Z9</accession>
<feature type="region of interest" description="Disordered" evidence="2">
    <location>
        <begin position="1229"/>
        <end position="1248"/>
    </location>
</feature>
<proteinExistence type="predicted"/>
<dbReference type="SMART" id="SM01057">
    <property type="entry name" value="Carb_anhydrase"/>
    <property type="match status" value="1"/>
</dbReference>
<dbReference type="HOGENOM" id="CLU_006021_0_0_1"/>
<dbReference type="PROSITE" id="PS51144">
    <property type="entry name" value="ALPHA_CA_2"/>
    <property type="match status" value="1"/>
</dbReference>
<dbReference type="Gene3D" id="3.10.200.10">
    <property type="entry name" value="Alpha carbonic anhydrase"/>
    <property type="match status" value="1"/>
</dbReference>
<name>K1P7Z9_MAGGI</name>
<dbReference type="PANTHER" id="PTHR23052:SF1">
    <property type="entry name" value="AXONEMAL DYNEIN LIGHT CHAIN DOMAIN-CONTAINING PROTEIN 1"/>
    <property type="match status" value="1"/>
</dbReference>
<dbReference type="PANTHER" id="PTHR23052">
    <property type="entry name" value="AXONEMAL DYNEIN LIGHT CHAIN DOMAIN-CONTAINING PROTEIN 1"/>
    <property type="match status" value="1"/>
</dbReference>
<feature type="compositionally biased region" description="Low complexity" evidence="2">
    <location>
        <begin position="1310"/>
        <end position="1319"/>
    </location>
</feature>
<evidence type="ECO:0000256" key="1">
    <source>
        <dbReference type="SAM" id="Coils"/>
    </source>
</evidence>
<feature type="compositionally biased region" description="Basic and acidic residues" evidence="2">
    <location>
        <begin position="1288"/>
        <end position="1309"/>
    </location>
</feature>
<dbReference type="EMBL" id="JH816279">
    <property type="protein sequence ID" value="EKC19847.1"/>
    <property type="molecule type" value="Genomic_DNA"/>
</dbReference>
<feature type="compositionally biased region" description="Basic and acidic residues" evidence="2">
    <location>
        <begin position="1173"/>
        <end position="1185"/>
    </location>
</feature>
<dbReference type="InParanoid" id="K1P7Z9"/>
<reference evidence="3" key="1">
    <citation type="journal article" date="2012" name="Nature">
        <title>The oyster genome reveals stress adaptation and complexity of shell formation.</title>
        <authorList>
            <person name="Zhang G."/>
            <person name="Fang X."/>
            <person name="Guo X."/>
            <person name="Li L."/>
            <person name="Luo R."/>
            <person name="Xu F."/>
            <person name="Yang P."/>
            <person name="Zhang L."/>
            <person name="Wang X."/>
            <person name="Qi H."/>
            <person name="Xiong Z."/>
            <person name="Que H."/>
            <person name="Xie Y."/>
            <person name="Holland P.W."/>
            <person name="Paps J."/>
            <person name="Zhu Y."/>
            <person name="Wu F."/>
            <person name="Chen Y."/>
            <person name="Wang J."/>
            <person name="Peng C."/>
            <person name="Meng J."/>
            <person name="Yang L."/>
            <person name="Liu J."/>
            <person name="Wen B."/>
            <person name="Zhang N."/>
            <person name="Huang Z."/>
            <person name="Zhu Q."/>
            <person name="Feng Y."/>
            <person name="Mount A."/>
            <person name="Hedgecock D."/>
            <person name="Xu Z."/>
            <person name="Liu Y."/>
            <person name="Domazet-Loso T."/>
            <person name="Du Y."/>
            <person name="Sun X."/>
            <person name="Zhang S."/>
            <person name="Liu B."/>
            <person name="Cheng P."/>
            <person name="Jiang X."/>
            <person name="Li J."/>
            <person name="Fan D."/>
            <person name="Wang W."/>
            <person name="Fu W."/>
            <person name="Wang T."/>
            <person name="Wang B."/>
            <person name="Zhang J."/>
            <person name="Peng Z."/>
            <person name="Li Y."/>
            <person name="Li N."/>
            <person name="Wang J."/>
            <person name="Chen M."/>
            <person name="He Y."/>
            <person name="Tan F."/>
            <person name="Song X."/>
            <person name="Zheng Q."/>
            <person name="Huang R."/>
            <person name="Yang H."/>
            <person name="Du X."/>
            <person name="Chen L."/>
            <person name="Yang M."/>
            <person name="Gaffney P.M."/>
            <person name="Wang S."/>
            <person name="Luo L."/>
            <person name="She Z."/>
            <person name="Ming Y."/>
            <person name="Huang W."/>
            <person name="Zhang S."/>
            <person name="Huang B."/>
            <person name="Zhang Y."/>
            <person name="Qu T."/>
            <person name="Ni P."/>
            <person name="Miao G."/>
            <person name="Wang J."/>
            <person name="Wang Q."/>
            <person name="Steinberg C.E."/>
            <person name="Wang H."/>
            <person name="Li N."/>
            <person name="Qian L."/>
            <person name="Zhang G."/>
            <person name="Li Y."/>
            <person name="Yang H."/>
            <person name="Liu X."/>
            <person name="Wang J."/>
            <person name="Yin Y."/>
            <person name="Wang J."/>
        </authorList>
    </citation>
    <scope>NUCLEOTIDE SEQUENCE [LARGE SCALE GENOMIC DNA]</scope>
    <source>
        <strain evidence="3">05x7-T-G4-1.051#20</strain>
    </source>
</reference>
<dbReference type="InterPro" id="IPR001148">
    <property type="entry name" value="CA_dom"/>
</dbReference>
<keyword evidence="1" id="KW-0175">Coiled coil</keyword>
<feature type="compositionally biased region" description="Polar residues" evidence="2">
    <location>
        <begin position="1197"/>
        <end position="1212"/>
    </location>
</feature>
<sequence length="1326" mass="150492">MPRSEKTQILSAKTKMVFDPGFVVFLLLFTGNSKGKDDSENPPSLMKAHSRMYPFPWDTWWGYGGRAGPEYWGEAYAGNWHMCSKGKQQSPINIEPDLLLYDSNLGRLVVNSPPVQGKLQNTGNDITLTLMNDVKNQVNVTGGPLSYMFRITDVKFHFGRRQRASEHQINNKSFTAEMHIIGYNSEVYRTMDEAVNGVRGLVAIAVFIEIGLVSNYPLELITKRLRNIPTKGNNTNISGFTLTDLIPNTTEYMTYEGSLTIPGCQESVTWIIFNKPIYLSADQMKLFQTVPEMRWIHTNTRAVMPLNQRVIRTNINVKQKNDICSIEQHFSYKALPELRNSGNALDKRKPLPTSLQSDFIPEDVLFALTQPPPVREQLGPPTRNRNLNVTTVPPRAPPSNLWSHKRRERFKHLTENTPCICGAGSDISFLYDVPLPEKKLERPDKLDKSFARKEALDKQRKPLELPDTLIPEEYHIVKNKGVMGIEFHEDKYSNQVEDHEKHLVVFPSMKPASRFEVVQLKKTMDDMLDKAGVYDTDAEIKGPTQMHNLLELIKKEQNIYNTVFHEVIRQVSIECVERGELLANLRHKYSDLLNKVPQQIKSLHEEVMAQRALDRRLTEELMRFKGTIGILTSELSAVKEHDKKVTKEAQQAQEDLKTALSEAQKNASLLAEYHDLYELQRKRLETSVHLLTEERELWSNAAYSLALKVTEEANLTTAKKLHVSEKSWAKLATHFTILLSDKDTELLTNLQTHVEKWRDLVEEFNIILKTREEEMKVNISSLKGSIQKWMNEIRKICFTKEGHFQKSPDEATLRLFLEDVRNWEEVLGKEAEKFGGDTLLNGQEKLSIIRQQMDGWTDNALKVFSRHRKEGANSHPDQEGMMTLNEARVAPHAIHLMHGLETWDMKIAAALNGTQLINDNEWIGLLNLMEEWMTGIDEAVQYVGSTQKEEERIESKPHIRIDVMDTVRKVQKWATTASNAIDSEDGRLVEQVSTLHSQMVQWMVQMLLRLAPDHEGNSKEAADMVLLNSLTLGQLHSNVKMLFEQLQQFTNYVALCCSGVVMDNTQARRDNMEDNAEHELRDLQRLKSECLDWIHTAKLLTCHLLGDPVETLFPTAVSGDEPTKKPVPEKPMVTFHDKEKLQPSAPGSEQKTEVPPSDSAQVDQTEKAEEEVPPVREVTEGEEQKQPAPESVPPKPTASSTFIPDAPNTQKSYEALAAVESLQNQLLGTEQRAQAAEDRAAMAESDLAEANEKIRELEKRLAKLEKQDEDSTAGDKTPAKVPATPTTPRDESGAKDKSPEKKEEKKRPESQASKASSKSGKSKKGK</sequence>
<dbReference type="InterPro" id="IPR036398">
    <property type="entry name" value="CA_dom_sf"/>
</dbReference>
<gene>
    <name evidence="3" type="ORF">CGI_10007458</name>
</gene>
<feature type="coiled-coil region" evidence="1">
    <location>
        <begin position="1062"/>
        <end position="1089"/>
    </location>
</feature>
<evidence type="ECO:0000313" key="3">
    <source>
        <dbReference type="EMBL" id="EKC19847.1"/>
    </source>
</evidence>
<organism evidence="3">
    <name type="scientific">Magallana gigas</name>
    <name type="common">Pacific oyster</name>
    <name type="synonym">Crassostrea gigas</name>
    <dbReference type="NCBI Taxonomy" id="29159"/>
    <lineage>
        <taxon>Eukaryota</taxon>
        <taxon>Metazoa</taxon>
        <taxon>Spiralia</taxon>
        <taxon>Lophotrochozoa</taxon>
        <taxon>Mollusca</taxon>
        <taxon>Bivalvia</taxon>
        <taxon>Autobranchia</taxon>
        <taxon>Pteriomorphia</taxon>
        <taxon>Ostreida</taxon>
        <taxon>Ostreoidea</taxon>
        <taxon>Ostreidae</taxon>
        <taxon>Magallana</taxon>
    </lineage>
</organism>
<dbReference type="GO" id="GO:0008270">
    <property type="term" value="F:zinc ion binding"/>
    <property type="evidence" value="ECO:0007669"/>
    <property type="project" value="InterPro"/>
</dbReference>
<dbReference type="InterPro" id="IPR018338">
    <property type="entry name" value="Carbonic_anhydrase_a-class_CS"/>
</dbReference>
<dbReference type="SUPFAM" id="SSF51069">
    <property type="entry name" value="Carbonic anhydrase"/>
    <property type="match status" value="1"/>
</dbReference>
<feature type="region of interest" description="Disordered" evidence="2">
    <location>
        <begin position="372"/>
        <end position="402"/>
    </location>
</feature>
<dbReference type="Pfam" id="PF00194">
    <property type="entry name" value="Carb_anhydrase"/>
    <property type="match status" value="1"/>
</dbReference>
<feature type="region of interest" description="Disordered" evidence="2">
    <location>
        <begin position="1258"/>
        <end position="1326"/>
    </location>
</feature>
<evidence type="ECO:0000256" key="2">
    <source>
        <dbReference type="SAM" id="MobiDB-lite"/>
    </source>
</evidence>
<dbReference type="InterPro" id="IPR019347">
    <property type="entry name" value="Axonemal_dynein_light_chain"/>
</dbReference>
<dbReference type="PROSITE" id="PS00162">
    <property type="entry name" value="ALPHA_CA_1"/>
    <property type="match status" value="1"/>
</dbReference>
<dbReference type="Pfam" id="PF10211">
    <property type="entry name" value="Ax_dynein_light"/>
    <property type="match status" value="1"/>
</dbReference>
<feature type="region of interest" description="Disordered" evidence="2">
    <location>
        <begin position="1115"/>
        <end position="1212"/>
    </location>
</feature>
<protein>
    <submittedName>
        <fullName evidence="3">Uncharacterized protein</fullName>
    </submittedName>
</protein>
<dbReference type="InterPro" id="IPR052845">
    <property type="entry name" value="Axonemal_dynein_LC_domain"/>
</dbReference>
<dbReference type="GO" id="GO:0005737">
    <property type="term" value="C:cytoplasm"/>
    <property type="evidence" value="ECO:0007669"/>
    <property type="project" value="UniProtKB-ARBA"/>
</dbReference>